<evidence type="ECO:0000313" key="2">
    <source>
        <dbReference type="Proteomes" id="UP001187192"/>
    </source>
</evidence>
<reference evidence="1" key="1">
    <citation type="submission" date="2023-07" db="EMBL/GenBank/DDBJ databases">
        <title>draft genome sequence of fig (Ficus carica).</title>
        <authorList>
            <person name="Takahashi T."/>
            <person name="Nishimura K."/>
        </authorList>
    </citation>
    <scope>NUCLEOTIDE SEQUENCE</scope>
</reference>
<comment type="caution">
    <text evidence="1">The sequence shown here is derived from an EMBL/GenBank/DDBJ whole genome shotgun (WGS) entry which is preliminary data.</text>
</comment>
<dbReference type="Proteomes" id="UP001187192">
    <property type="component" value="Unassembled WGS sequence"/>
</dbReference>
<gene>
    <name evidence="1" type="ORF">TIFTF001_024682</name>
</gene>
<name>A0AA88AW11_FICCA</name>
<dbReference type="AlphaFoldDB" id="A0AA88AW11"/>
<keyword evidence="2" id="KW-1185">Reference proteome</keyword>
<organism evidence="1 2">
    <name type="scientific">Ficus carica</name>
    <name type="common">Common fig</name>
    <dbReference type="NCBI Taxonomy" id="3494"/>
    <lineage>
        <taxon>Eukaryota</taxon>
        <taxon>Viridiplantae</taxon>
        <taxon>Streptophyta</taxon>
        <taxon>Embryophyta</taxon>
        <taxon>Tracheophyta</taxon>
        <taxon>Spermatophyta</taxon>
        <taxon>Magnoliopsida</taxon>
        <taxon>eudicotyledons</taxon>
        <taxon>Gunneridae</taxon>
        <taxon>Pentapetalae</taxon>
        <taxon>rosids</taxon>
        <taxon>fabids</taxon>
        <taxon>Rosales</taxon>
        <taxon>Moraceae</taxon>
        <taxon>Ficeae</taxon>
        <taxon>Ficus</taxon>
    </lineage>
</organism>
<evidence type="ECO:0000313" key="1">
    <source>
        <dbReference type="EMBL" id="GMN55558.1"/>
    </source>
</evidence>
<sequence>MVEASSWQEDGCCGKEQGMNEIIGGGAWSSHTGEVLQQINFDNPVSLDDMVRFICKDSFYVNGFFVLV</sequence>
<protein>
    <submittedName>
        <fullName evidence="1">Uncharacterized protein</fullName>
    </submittedName>
</protein>
<proteinExistence type="predicted"/>
<accession>A0AA88AW11</accession>
<dbReference type="EMBL" id="BTGU01000058">
    <property type="protein sequence ID" value="GMN55558.1"/>
    <property type="molecule type" value="Genomic_DNA"/>
</dbReference>